<keyword evidence="4" id="KW-1185">Reference proteome</keyword>
<accession>A0A9P7YPR7</accession>
<evidence type="ECO:0000313" key="3">
    <source>
        <dbReference type="EMBL" id="KAG9237457.1"/>
    </source>
</evidence>
<feature type="signal peptide" evidence="1">
    <location>
        <begin position="1"/>
        <end position="19"/>
    </location>
</feature>
<keyword evidence="1" id="KW-0732">Signal</keyword>
<evidence type="ECO:0000313" key="4">
    <source>
        <dbReference type="Proteomes" id="UP000824998"/>
    </source>
</evidence>
<dbReference type="AlphaFoldDB" id="A0A9P7YPR7"/>
<sequence length="197" mass="22120">MRSTLLAGLLAFAVSKVTSQDTYWSVQSKPFFLVLKSHNQTINGSYLYPCHEGAAIEGLCLGEKRADDYGQFTHNTSAQTPLPTSGLLTWELRGFNFNVSSAMRFQYNDASNVAIPLFFPGNSDYNAVNFTEAGVMNILSYQDDTKPLPNYSGGPLCRWYICTTYYGYLYQTLAWVMGEGKPQNPTCQKVEVIRQWV</sequence>
<proteinExistence type="predicted"/>
<gene>
    <name evidence="3" type="ORF">BJ875DRAFT_453764</name>
</gene>
<name>A0A9P7YPR7_9HELO</name>
<feature type="domain" description="DUF7907" evidence="2">
    <location>
        <begin position="28"/>
        <end position="195"/>
    </location>
</feature>
<dbReference type="InterPro" id="IPR057229">
    <property type="entry name" value="DUF7907"/>
</dbReference>
<dbReference type="Pfam" id="PF25484">
    <property type="entry name" value="DUF7907"/>
    <property type="match status" value="1"/>
</dbReference>
<comment type="caution">
    <text evidence="3">The sequence shown here is derived from an EMBL/GenBank/DDBJ whole genome shotgun (WGS) entry which is preliminary data.</text>
</comment>
<feature type="chain" id="PRO_5040469213" description="DUF7907 domain-containing protein" evidence="1">
    <location>
        <begin position="20"/>
        <end position="197"/>
    </location>
</feature>
<protein>
    <recommendedName>
        <fullName evidence="2">DUF7907 domain-containing protein</fullName>
    </recommendedName>
</protein>
<evidence type="ECO:0000259" key="2">
    <source>
        <dbReference type="Pfam" id="PF25484"/>
    </source>
</evidence>
<organism evidence="3 4">
    <name type="scientific">Amylocarpus encephaloides</name>
    <dbReference type="NCBI Taxonomy" id="45428"/>
    <lineage>
        <taxon>Eukaryota</taxon>
        <taxon>Fungi</taxon>
        <taxon>Dikarya</taxon>
        <taxon>Ascomycota</taxon>
        <taxon>Pezizomycotina</taxon>
        <taxon>Leotiomycetes</taxon>
        <taxon>Helotiales</taxon>
        <taxon>Helotiales incertae sedis</taxon>
        <taxon>Amylocarpus</taxon>
    </lineage>
</organism>
<dbReference type="EMBL" id="MU251386">
    <property type="protein sequence ID" value="KAG9237457.1"/>
    <property type="molecule type" value="Genomic_DNA"/>
</dbReference>
<dbReference type="Proteomes" id="UP000824998">
    <property type="component" value="Unassembled WGS sequence"/>
</dbReference>
<evidence type="ECO:0000256" key="1">
    <source>
        <dbReference type="SAM" id="SignalP"/>
    </source>
</evidence>
<dbReference type="OrthoDB" id="3515453at2759"/>
<reference evidence="3" key="1">
    <citation type="journal article" date="2021" name="IMA Fungus">
        <title>Genomic characterization of three marine fungi, including Emericellopsis atlantica sp. nov. with signatures of a generalist lifestyle and marine biomass degradation.</title>
        <authorList>
            <person name="Hagestad O.C."/>
            <person name="Hou L."/>
            <person name="Andersen J.H."/>
            <person name="Hansen E.H."/>
            <person name="Altermark B."/>
            <person name="Li C."/>
            <person name="Kuhnert E."/>
            <person name="Cox R.J."/>
            <person name="Crous P.W."/>
            <person name="Spatafora J.W."/>
            <person name="Lail K."/>
            <person name="Amirebrahimi M."/>
            <person name="Lipzen A."/>
            <person name="Pangilinan J."/>
            <person name="Andreopoulos W."/>
            <person name="Hayes R.D."/>
            <person name="Ng V."/>
            <person name="Grigoriev I.V."/>
            <person name="Jackson S.A."/>
            <person name="Sutton T.D.S."/>
            <person name="Dobson A.D.W."/>
            <person name="Rama T."/>
        </authorList>
    </citation>
    <scope>NUCLEOTIDE SEQUENCE</scope>
    <source>
        <strain evidence="3">TRa018bII</strain>
    </source>
</reference>